<sequence length="221" mass="25213">MNKTIVKLFTVLAFLLVPMYIIWSILNNSQKPENSNSSNIQRQYYITSAKKEDTQNSSAQSNSSYSAVYNITYLEKVTDAIYVVNGKNNDGSSSTKIYYKNRVSPSEMKYYNPVIKFIKSQILQSNIFEPGLYDIYIQKIDLGSKYINAAVMFYSANQIAKAKNSSSIEGEMIVITIYVDRSKSPEEYSLLSIIKGDHSNDFFNVFLKSVYKFSIIKKGEE</sequence>
<evidence type="ECO:0000313" key="3">
    <source>
        <dbReference type="Proteomes" id="UP001164909"/>
    </source>
</evidence>
<keyword evidence="3" id="KW-1185">Reference proteome</keyword>
<gene>
    <name evidence="2" type="ORF">OTK00_002093</name>
</gene>
<proteinExistence type="predicted"/>
<keyword evidence="1" id="KW-0472">Membrane</keyword>
<evidence type="ECO:0000256" key="1">
    <source>
        <dbReference type="SAM" id="Phobius"/>
    </source>
</evidence>
<accession>A0ABY7BNG1</accession>
<dbReference type="Proteomes" id="UP001164909">
    <property type="component" value="Chromosome"/>
</dbReference>
<keyword evidence="1" id="KW-1133">Transmembrane helix</keyword>
<name>A0ABY7BNG1_9FIRM</name>
<dbReference type="RefSeq" id="WP_045168879.1">
    <property type="nucleotide sequence ID" value="NZ_CP113865.1"/>
</dbReference>
<evidence type="ECO:0000313" key="2">
    <source>
        <dbReference type="EMBL" id="WAM33581.1"/>
    </source>
</evidence>
<protein>
    <submittedName>
        <fullName evidence="2">Uncharacterized protein</fullName>
    </submittedName>
</protein>
<keyword evidence="1" id="KW-0812">Transmembrane</keyword>
<reference evidence="2" key="1">
    <citation type="submission" date="2022-12" db="EMBL/GenBank/DDBJ databases">
        <authorList>
            <person name="Bing R.G."/>
            <person name="Willard D.J."/>
            <person name="Manesh M.J.H."/>
            <person name="Laemthong T."/>
            <person name="Crosby J.R."/>
            <person name="Kelly R.M."/>
        </authorList>
    </citation>
    <scope>NUCLEOTIDE SEQUENCE</scope>
    <source>
        <strain evidence="2">DSM 8990</strain>
    </source>
</reference>
<feature type="transmembrane region" description="Helical" evidence="1">
    <location>
        <begin position="5"/>
        <end position="26"/>
    </location>
</feature>
<organism evidence="2 3">
    <name type="scientific">Caldicellulosiruptor morganii</name>
    <dbReference type="NCBI Taxonomy" id="1387555"/>
    <lineage>
        <taxon>Bacteria</taxon>
        <taxon>Bacillati</taxon>
        <taxon>Bacillota</taxon>
        <taxon>Bacillota incertae sedis</taxon>
        <taxon>Caldicellulosiruptorales</taxon>
        <taxon>Caldicellulosiruptoraceae</taxon>
        <taxon>Caldicellulosiruptor</taxon>
    </lineage>
</organism>
<dbReference type="EMBL" id="CP113865">
    <property type="protein sequence ID" value="WAM33581.1"/>
    <property type="molecule type" value="Genomic_DNA"/>
</dbReference>